<dbReference type="EMBL" id="CP039352">
    <property type="protein sequence ID" value="QCE03626.1"/>
    <property type="molecule type" value="Genomic_DNA"/>
</dbReference>
<protein>
    <submittedName>
        <fullName evidence="2">Uncharacterized protein</fullName>
    </submittedName>
</protein>
<feature type="compositionally biased region" description="Low complexity" evidence="1">
    <location>
        <begin position="120"/>
        <end position="134"/>
    </location>
</feature>
<evidence type="ECO:0000313" key="2">
    <source>
        <dbReference type="EMBL" id="QCE03626.1"/>
    </source>
</evidence>
<accession>A0A4D6MQ66</accession>
<keyword evidence="3" id="KW-1185">Reference proteome</keyword>
<sequence length="173" mass="19203">MHRLTVESLPPGGYSSGTQNALKWTTSAPIGQVIPFSEFSSAHKGHDEIASILCILGQTYVLGINGNPICILQKHLTSLAQMWSAFSYNLSPNTHTSDLNLERVELNEPTPIPRAPHPPRAATSSHSTHDPSSTFEVSFQETMTKMFARQEEDLWLGHQAIRQGQVNIMDRMH</sequence>
<feature type="compositionally biased region" description="Pro residues" evidence="1">
    <location>
        <begin position="110"/>
        <end position="119"/>
    </location>
</feature>
<dbReference type="Proteomes" id="UP000501690">
    <property type="component" value="Linkage Group LG8"/>
</dbReference>
<gene>
    <name evidence="2" type="ORF">DEO72_LG8g1651</name>
</gene>
<organism evidence="2 3">
    <name type="scientific">Vigna unguiculata</name>
    <name type="common">Cowpea</name>
    <dbReference type="NCBI Taxonomy" id="3917"/>
    <lineage>
        <taxon>Eukaryota</taxon>
        <taxon>Viridiplantae</taxon>
        <taxon>Streptophyta</taxon>
        <taxon>Embryophyta</taxon>
        <taxon>Tracheophyta</taxon>
        <taxon>Spermatophyta</taxon>
        <taxon>Magnoliopsida</taxon>
        <taxon>eudicotyledons</taxon>
        <taxon>Gunneridae</taxon>
        <taxon>Pentapetalae</taxon>
        <taxon>rosids</taxon>
        <taxon>fabids</taxon>
        <taxon>Fabales</taxon>
        <taxon>Fabaceae</taxon>
        <taxon>Papilionoideae</taxon>
        <taxon>50 kb inversion clade</taxon>
        <taxon>NPAAA clade</taxon>
        <taxon>indigoferoid/millettioid clade</taxon>
        <taxon>Phaseoleae</taxon>
        <taxon>Vigna</taxon>
    </lineage>
</organism>
<evidence type="ECO:0000313" key="3">
    <source>
        <dbReference type="Proteomes" id="UP000501690"/>
    </source>
</evidence>
<proteinExistence type="predicted"/>
<reference evidence="2 3" key="1">
    <citation type="submission" date="2019-04" db="EMBL/GenBank/DDBJ databases">
        <title>An improved genome assembly and genetic linkage map for asparagus bean, Vigna unguiculata ssp. sesquipedialis.</title>
        <authorList>
            <person name="Xia Q."/>
            <person name="Zhang R."/>
            <person name="Dong Y."/>
        </authorList>
    </citation>
    <scope>NUCLEOTIDE SEQUENCE [LARGE SCALE GENOMIC DNA]</scope>
    <source>
        <tissue evidence="2">Leaf</tissue>
    </source>
</reference>
<name>A0A4D6MQ66_VIGUN</name>
<feature type="region of interest" description="Disordered" evidence="1">
    <location>
        <begin position="108"/>
        <end position="135"/>
    </location>
</feature>
<evidence type="ECO:0000256" key="1">
    <source>
        <dbReference type="SAM" id="MobiDB-lite"/>
    </source>
</evidence>
<dbReference type="AlphaFoldDB" id="A0A4D6MQ66"/>